<keyword evidence="4" id="KW-1185">Reference proteome</keyword>
<dbReference type="PROSITE" id="PS50969">
    <property type="entry name" value="FCP1"/>
    <property type="match status" value="1"/>
</dbReference>
<dbReference type="InterPro" id="IPR036412">
    <property type="entry name" value="HAD-like_sf"/>
</dbReference>
<dbReference type="Proteomes" id="UP000215914">
    <property type="component" value="Chromosome 15"/>
</dbReference>
<reference evidence="4" key="1">
    <citation type="journal article" date="2017" name="Nature">
        <title>The sunflower genome provides insights into oil metabolism, flowering and Asterid evolution.</title>
        <authorList>
            <person name="Badouin H."/>
            <person name="Gouzy J."/>
            <person name="Grassa C.J."/>
            <person name="Murat F."/>
            <person name="Staton S.E."/>
            <person name="Cottret L."/>
            <person name="Lelandais-Briere C."/>
            <person name="Owens G.L."/>
            <person name="Carrere S."/>
            <person name="Mayjonade B."/>
            <person name="Legrand L."/>
            <person name="Gill N."/>
            <person name="Kane N.C."/>
            <person name="Bowers J.E."/>
            <person name="Hubner S."/>
            <person name="Bellec A."/>
            <person name="Berard A."/>
            <person name="Berges H."/>
            <person name="Blanchet N."/>
            <person name="Boniface M.C."/>
            <person name="Brunel D."/>
            <person name="Catrice O."/>
            <person name="Chaidir N."/>
            <person name="Claudel C."/>
            <person name="Donnadieu C."/>
            <person name="Faraut T."/>
            <person name="Fievet G."/>
            <person name="Helmstetter N."/>
            <person name="King M."/>
            <person name="Knapp S.J."/>
            <person name="Lai Z."/>
            <person name="Le Paslier M.C."/>
            <person name="Lippi Y."/>
            <person name="Lorenzon L."/>
            <person name="Mandel J.R."/>
            <person name="Marage G."/>
            <person name="Marchand G."/>
            <person name="Marquand E."/>
            <person name="Bret-Mestries E."/>
            <person name="Morien E."/>
            <person name="Nambeesan S."/>
            <person name="Nguyen T."/>
            <person name="Pegot-Espagnet P."/>
            <person name="Pouilly N."/>
            <person name="Raftis F."/>
            <person name="Sallet E."/>
            <person name="Schiex T."/>
            <person name="Thomas J."/>
            <person name="Vandecasteele C."/>
            <person name="Vares D."/>
            <person name="Vear F."/>
            <person name="Vautrin S."/>
            <person name="Crespi M."/>
            <person name="Mangin B."/>
            <person name="Burke J.M."/>
            <person name="Salse J."/>
            <person name="Munos S."/>
            <person name="Vincourt P."/>
            <person name="Rieseberg L.H."/>
            <person name="Langlade N.B."/>
        </authorList>
    </citation>
    <scope>NUCLEOTIDE SEQUENCE [LARGE SCALE GENOMIC DNA]</scope>
    <source>
        <strain evidence="4">cv. SF193</strain>
    </source>
</reference>
<keyword evidence="1" id="KW-0813">Transport</keyword>
<keyword evidence="1" id="KW-0811">Translocation</keyword>
<evidence type="ECO:0000313" key="3">
    <source>
        <dbReference type="EMBL" id="OTF94293.1"/>
    </source>
</evidence>
<proteinExistence type="inferred from homology"/>
<feature type="domain" description="FCP1 homology" evidence="2">
    <location>
        <begin position="1"/>
        <end position="103"/>
    </location>
</feature>
<sequence length="103" mass="12286">MDYYNFLFKRPFLDDFLGFFFERFDVAIWSSRTRKILDPVVDYLLGDLKKKLVFIWDISHCTNSSARSLENYHKFIVFKKLGRYGKEMVVSPNPALMVIFESI</sequence>
<dbReference type="Gene3D" id="3.40.50.1000">
    <property type="entry name" value="HAD superfamily/HAD-like"/>
    <property type="match status" value="1"/>
</dbReference>
<keyword evidence="1" id="KW-0653">Protein transport</keyword>
<dbReference type="InterPro" id="IPR023214">
    <property type="entry name" value="HAD_sf"/>
</dbReference>
<dbReference type="PANTHER" id="PTHR12210">
    <property type="entry name" value="DULLARD PROTEIN PHOSPHATASE"/>
    <property type="match status" value="1"/>
</dbReference>
<dbReference type="Pfam" id="PF03031">
    <property type="entry name" value="NIF"/>
    <property type="match status" value="1"/>
</dbReference>
<evidence type="ECO:0000313" key="4">
    <source>
        <dbReference type="Proteomes" id="UP000215914"/>
    </source>
</evidence>
<dbReference type="STRING" id="4232.A0A251S6B0"/>
<gene>
    <name evidence="3" type="ORF">HannXRQ_Chr15g0470491</name>
</gene>
<evidence type="ECO:0000256" key="1">
    <source>
        <dbReference type="RuleBase" id="RU365079"/>
    </source>
</evidence>
<comment type="function">
    <text evidence="1">Essential component of the TIM23 complex, a complex that mediates the translocation of transit peptide-containing proteins across the mitochondrial inner membrane.</text>
</comment>
<keyword evidence="1" id="KW-0496">Mitochondrion</keyword>
<comment type="subcellular location">
    <subcellularLocation>
        <location evidence="1">Mitochondrion inner membrane</location>
        <topology evidence="1">Single-pass membrane protein</topology>
    </subcellularLocation>
</comment>
<dbReference type="GO" id="GO:0005744">
    <property type="term" value="C:TIM23 mitochondrial import inner membrane translocase complex"/>
    <property type="evidence" value="ECO:0000318"/>
    <property type="project" value="GO_Central"/>
</dbReference>
<dbReference type="GO" id="GO:0030150">
    <property type="term" value="P:protein import into mitochondrial matrix"/>
    <property type="evidence" value="ECO:0000318"/>
    <property type="project" value="GO_Central"/>
</dbReference>
<comment type="subunit">
    <text evidence="1">Component of the TIM23 complex.</text>
</comment>
<organism evidence="3 4">
    <name type="scientific">Helianthus annuus</name>
    <name type="common">Common sunflower</name>
    <dbReference type="NCBI Taxonomy" id="4232"/>
    <lineage>
        <taxon>Eukaryota</taxon>
        <taxon>Viridiplantae</taxon>
        <taxon>Streptophyta</taxon>
        <taxon>Embryophyta</taxon>
        <taxon>Tracheophyta</taxon>
        <taxon>Spermatophyta</taxon>
        <taxon>Magnoliopsida</taxon>
        <taxon>eudicotyledons</taxon>
        <taxon>Gunneridae</taxon>
        <taxon>Pentapetalae</taxon>
        <taxon>asterids</taxon>
        <taxon>campanulids</taxon>
        <taxon>Asterales</taxon>
        <taxon>Asteraceae</taxon>
        <taxon>Asteroideae</taxon>
        <taxon>Heliantheae alliance</taxon>
        <taxon>Heliantheae</taxon>
        <taxon>Helianthus</taxon>
    </lineage>
</organism>
<dbReference type="SUPFAM" id="SSF56784">
    <property type="entry name" value="HAD-like"/>
    <property type="match status" value="1"/>
</dbReference>
<evidence type="ECO:0000259" key="2">
    <source>
        <dbReference type="PROSITE" id="PS50969"/>
    </source>
</evidence>
<dbReference type="InterPro" id="IPR004274">
    <property type="entry name" value="FCP1_dom"/>
</dbReference>
<comment type="similarity">
    <text evidence="1">Belongs to the TIM50 family.</text>
</comment>
<dbReference type="InterPro" id="IPR050365">
    <property type="entry name" value="TIM50"/>
</dbReference>
<protein>
    <recommendedName>
        <fullName evidence="1">Mitochondrial import inner membrane translocase subunit TIM50</fullName>
    </recommendedName>
</protein>
<dbReference type="EMBL" id="CM007904">
    <property type="protein sequence ID" value="OTF94293.1"/>
    <property type="molecule type" value="Genomic_DNA"/>
</dbReference>
<keyword evidence="1" id="KW-0809">Transit peptide</keyword>
<accession>A0A251S6B0</accession>
<dbReference type="InParanoid" id="A0A251S6B0"/>
<dbReference type="AlphaFoldDB" id="A0A251S6B0"/>
<name>A0A251S6B0_HELAN</name>